<evidence type="ECO:0000256" key="4">
    <source>
        <dbReference type="ARBA" id="ARBA00022927"/>
    </source>
</evidence>
<dbReference type="Pfam" id="PF03810">
    <property type="entry name" value="IBN_N"/>
    <property type="match status" value="1"/>
</dbReference>
<dbReference type="Pfam" id="PF25018">
    <property type="entry name" value="HEAT_IPO9_c"/>
    <property type="match status" value="1"/>
</dbReference>
<dbReference type="InterPro" id="IPR011989">
    <property type="entry name" value="ARM-like"/>
</dbReference>
<protein>
    <submittedName>
        <fullName evidence="7">Importin-9-like isoform X1</fullName>
    </submittedName>
</protein>
<dbReference type="Gene3D" id="1.25.10.10">
    <property type="entry name" value="Leucine-rich Repeat Variant"/>
    <property type="match status" value="1"/>
</dbReference>
<dbReference type="EMBL" id="OX597815">
    <property type="protein sequence ID" value="CAI9717888.1"/>
    <property type="molecule type" value="Genomic_DNA"/>
</dbReference>
<keyword evidence="8" id="KW-1185">Reference proteome</keyword>
<proteinExistence type="inferred from homology"/>
<dbReference type="GO" id="GO:0006606">
    <property type="term" value="P:protein import into nucleus"/>
    <property type="evidence" value="ECO:0007669"/>
    <property type="project" value="TreeGrafter"/>
</dbReference>
<evidence type="ECO:0000256" key="2">
    <source>
        <dbReference type="ARBA" id="ARBA00007991"/>
    </source>
</evidence>
<comment type="similarity">
    <text evidence="2">Belongs to the importin beta family.</text>
</comment>
<dbReference type="PROSITE" id="PS50166">
    <property type="entry name" value="IMPORTIN_B_NT"/>
    <property type="match status" value="1"/>
</dbReference>
<dbReference type="GO" id="GO:0031267">
    <property type="term" value="F:small GTPase binding"/>
    <property type="evidence" value="ECO:0007669"/>
    <property type="project" value="InterPro"/>
</dbReference>
<dbReference type="SMART" id="SM00913">
    <property type="entry name" value="IBN_N"/>
    <property type="match status" value="1"/>
</dbReference>
<keyword evidence="4" id="KW-0653">Protein transport</keyword>
<accession>A0AA36AKP7</accession>
<dbReference type="GO" id="GO:0005635">
    <property type="term" value="C:nuclear envelope"/>
    <property type="evidence" value="ECO:0007669"/>
    <property type="project" value="TreeGrafter"/>
</dbReference>
<keyword evidence="3" id="KW-0813">Transport</keyword>
<evidence type="ECO:0000256" key="3">
    <source>
        <dbReference type="ARBA" id="ARBA00022448"/>
    </source>
</evidence>
<comment type="subcellular location">
    <subcellularLocation>
        <location evidence="1">Nucleus</location>
    </subcellularLocation>
</comment>
<dbReference type="SUPFAM" id="SSF48371">
    <property type="entry name" value="ARM repeat"/>
    <property type="match status" value="1"/>
</dbReference>
<gene>
    <name evidence="7" type="ORF">OCTVUL_1B011086</name>
</gene>
<evidence type="ECO:0000313" key="8">
    <source>
        <dbReference type="Proteomes" id="UP001162480"/>
    </source>
</evidence>
<evidence type="ECO:0000313" key="7">
    <source>
        <dbReference type="EMBL" id="CAI9717888.1"/>
    </source>
</evidence>
<evidence type="ECO:0000256" key="1">
    <source>
        <dbReference type="ARBA" id="ARBA00004123"/>
    </source>
</evidence>
<dbReference type="InterPro" id="IPR058669">
    <property type="entry name" value="TPR_IPO7/11-like"/>
</dbReference>
<dbReference type="GO" id="GO:0005829">
    <property type="term" value="C:cytosol"/>
    <property type="evidence" value="ECO:0007669"/>
    <property type="project" value="TreeGrafter"/>
</dbReference>
<dbReference type="PANTHER" id="PTHR10997">
    <property type="entry name" value="IMPORTIN-7, 8, 11"/>
    <property type="match status" value="1"/>
</dbReference>
<dbReference type="InterPro" id="IPR016024">
    <property type="entry name" value="ARM-type_fold"/>
</dbReference>
<dbReference type="InterPro" id="IPR001494">
    <property type="entry name" value="Importin-beta_N"/>
</dbReference>
<evidence type="ECO:0000256" key="5">
    <source>
        <dbReference type="ARBA" id="ARBA00023242"/>
    </source>
</evidence>
<organism evidence="7 8">
    <name type="scientific">Octopus vulgaris</name>
    <name type="common">Common octopus</name>
    <dbReference type="NCBI Taxonomy" id="6645"/>
    <lineage>
        <taxon>Eukaryota</taxon>
        <taxon>Metazoa</taxon>
        <taxon>Spiralia</taxon>
        <taxon>Lophotrochozoa</taxon>
        <taxon>Mollusca</taxon>
        <taxon>Cephalopoda</taxon>
        <taxon>Coleoidea</taxon>
        <taxon>Octopodiformes</taxon>
        <taxon>Octopoda</taxon>
        <taxon>Incirrata</taxon>
        <taxon>Octopodidae</taxon>
        <taxon>Octopus</taxon>
    </lineage>
</organism>
<keyword evidence="5" id="KW-0539">Nucleus</keyword>
<dbReference type="InterPro" id="IPR056840">
    <property type="entry name" value="HEAT_IPO9_central"/>
</dbReference>
<name>A0AA36AKP7_OCTVU</name>
<sequence length="1058" mass="117578">MAGDGDRNKSLKEALIDSLTAILSPLHDVRVNGEEQIKALEVTEEFGVYLAELTVDPNGALAIRQLASVLLKQYVEAHWSSQSSKFHAPETSEKAKAAIREILPAGLKESISKVRTSVAYAVSAITHWDWPETWPELFSLLMEALTCGDPNALHGAMRVLTEFTQDVTDVQMIKVAPVILPEMYKIFVQADTYSIRTRTRAVNIFNTCVAMVATMMDTHKGIVKALLLPVLPQFTDAFISALQVPDGETSDSGLKMEVLQAVTVLVKNLPKTMSTWLPQILPPVWNLFTHSVEFYVRTVVNNTEEADNPVDSDGEVLGFENLVYSVFEFVLGLLETVRFRATVRKSCNEILYYMILYMQITEDQVRLWSGDPDQFVEDEDDDTFSYSVRISAQDLLLSLAAEFPNESAPALCQAFTQHIQQAELDKNAGNPNWWKVHESCLLALGSVRNLFVDYLKKGKLQFDIKHFIESVILADMAAESVSPFLIGRCLWTGSRFAAVMDNETMDKFLQATMTGLHPNQPASVRISAVRAVFGFCEHLKNTGTTQLLFNFLPNIMEGLLTITTQFSSNVLALTLETLILVLAIDDNFTASVECKVTPLTIAVFLKYSSDPLIVSLVEDMVKVLAENAHCTAPLQQRLLPTLISIFQASPDKVPPGLPAAALDVLQMVVRGSKAPLSDALVQDCFPASVQCILQTEDNSTMQSGGECLRAFASVGLDQLMVWQDDHGKNGLFYIIQVIAKLLDPKTPEFTATFVGKLVSVIISKVGSQLGEDLDLMLRSVLGKMQRSETLSVIQSLVMIFAHLTHTQMEALLAFLSNVPGPTGKPALHFVLTEWCSRQHLFYGAYENKVSIIALTKLLQYAVNTNDTRFNEIEVTGDEIIDDSGIRTRSQRNKTPTQWTRVPVLVKIYKLIVNELSNQMETNMATNIPDEDELIDEDEFEEGDDDDDEVSDGTTLSSILEDYGGDGLNVLKSGLDEDEDPDALADPVYHIDLQAYLSEFLQSLSQQAFYNMFSSHHTPAERQVLQAIVFAYHLSDISYLTITRRVVLDFIHAESDLCG</sequence>
<dbReference type="PANTHER" id="PTHR10997:SF9">
    <property type="entry name" value="IMPORTIN-9"/>
    <property type="match status" value="1"/>
</dbReference>
<dbReference type="AlphaFoldDB" id="A0AA36AKP7"/>
<evidence type="ECO:0000259" key="6">
    <source>
        <dbReference type="PROSITE" id="PS50166"/>
    </source>
</evidence>
<feature type="domain" description="Importin N-terminal" evidence="6">
    <location>
        <begin position="33"/>
        <end position="109"/>
    </location>
</feature>
<dbReference type="Proteomes" id="UP001162480">
    <property type="component" value="Chromosome 2"/>
</dbReference>
<reference evidence="7" key="1">
    <citation type="submission" date="2023-08" db="EMBL/GenBank/DDBJ databases">
        <authorList>
            <person name="Alioto T."/>
            <person name="Alioto T."/>
            <person name="Gomez Garrido J."/>
        </authorList>
    </citation>
    <scope>NUCLEOTIDE SEQUENCE</scope>
</reference>
<dbReference type="Pfam" id="PF25758">
    <property type="entry name" value="TPR_IPO11"/>
    <property type="match status" value="1"/>
</dbReference>